<sequence>MSGAADGRPDPAAWPPAEGVTAAYGPALLDWAAAPGRPRVCLVKGARGSGKSQLLAWYLLGSPSDTRTTVHATVLADGLFADAFAWEAGRQLGYGPVSAERLLDRLAVDPRPLLLLVADLHRAGRGPADRALARPRTLVQDLVLPLLALPGTRALIEVGDSGLLDSWPDAEVVDLGRSPYGQGVPVGPGDDDLTARLVRTSDGRPRWDLAPADAEVVDPGRSPYRPGTEDGPGDDDLPARLVRTSDGRPRWDLAPADAEVVDPGRRPHGQGVPVGPGDDDLPARLVRTPDGRPRWDLASADVREHALDQALARPDRDRAVRALISDPGFLVHGSAVAVAACLADPRIPAPAGLRETWRAAAPRLSGSELGTAERAALLHTAALADSPALARYLLPLAEEGPVTARWARADTPVTALAAVPEGPESEVGPGPLLTADPVGGLTLLAADSGRATGTVPLPNAAALHPSGVAVRPDRALLLLADTGALVPVGESMAYGTPDASAAAFLGRIAAHHSLAALRDPGRRPTALGQSPDGSVVVVGDEQGAVHVWRPDSAAAGPVSHLLHGSAATAVTCLPMPGDGLTLVMSAGMDGAIRLWEPSAAPMPTPVEQRPALVTALAAAHTPYGPVLAAAWNDATVSLWHIATGRTGTLPLLAPAAALALLPDGHLVAGSAEGVCALRLDIDRVLGPNP</sequence>
<dbReference type="Gene3D" id="2.130.10.10">
    <property type="entry name" value="YVTN repeat-like/Quinoprotein amine dehydrogenase"/>
    <property type="match status" value="1"/>
</dbReference>
<evidence type="ECO:0000313" key="2">
    <source>
        <dbReference type="EMBL" id="MBM9510232.1"/>
    </source>
</evidence>
<dbReference type="RefSeq" id="WP_205364000.1">
    <property type="nucleotide sequence ID" value="NZ_JADKYB010000033.1"/>
</dbReference>
<proteinExistence type="predicted"/>
<name>A0ABS2U5E4_9ACTN</name>
<protein>
    <submittedName>
        <fullName evidence="2">Uncharacterized protein</fullName>
    </submittedName>
</protein>
<evidence type="ECO:0000313" key="3">
    <source>
        <dbReference type="Proteomes" id="UP000749040"/>
    </source>
</evidence>
<reference evidence="2 3" key="1">
    <citation type="submission" date="2021-01" db="EMBL/GenBank/DDBJ databases">
        <title>Streptomyces acididurans sp. nov., isolated from a peat swamp forest soil.</title>
        <authorList>
            <person name="Chantavorakit T."/>
            <person name="Duangmal K."/>
        </authorList>
    </citation>
    <scope>NUCLEOTIDE SEQUENCE [LARGE SCALE GENOMIC DNA]</scope>
    <source>
        <strain evidence="2 3">KK5PA1</strain>
    </source>
</reference>
<keyword evidence="3" id="KW-1185">Reference proteome</keyword>
<dbReference type="EMBL" id="JADKYB010000033">
    <property type="protein sequence ID" value="MBM9510232.1"/>
    <property type="molecule type" value="Genomic_DNA"/>
</dbReference>
<accession>A0ABS2U5E4</accession>
<gene>
    <name evidence="2" type="ORF">ITX44_37885</name>
</gene>
<organism evidence="2 3">
    <name type="scientific">Actinacidiphila acididurans</name>
    <dbReference type="NCBI Taxonomy" id="2784346"/>
    <lineage>
        <taxon>Bacteria</taxon>
        <taxon>Bacillati</taxon>
        <taxon>Actinomycetota</taxon>
        <taxon>Actinomycetes</taxon>
        <taxon>Kitasatosporales</taxon>
        <taxon>Streptomycetaceae</taxon>
        <taxon>Actinacidiphila</taxon>
    </lineage>
</organism>
<dbReference type="Proteomes" id="UP000749040">
    <property type="component" value="Unassembled WGS sequence"/>
</dbReference>
<dbReference type="Pfam" id="PF00400">
    <property type="entry name" value="WD40"/>
    <property type="match status" value="1"/>
</dbReference>
<dbReference type="SUPFAM" id="SSF101898">
    <property type="entry name" value="NHL repeat"/>
    <property type="match status" value="1"/>
</dbReference>
<dbReference type="InterPro" id="IPR001680">
    <property type="entry name" value="WD40_rpt"/>
</dbReference>
<feature type="region of interest" description="Disordered" evidence="1">
    <location>
        <begin position="212"/>
        <end position="282"/>
    </location>
</feature>
<dbReference type="InterPro" id="IPR015943">
    <property type="entry name" value="WD40/YVTN_repeat-like_dom_sf"/>
</dbReference>
<comment type="caution">
    <text evidence="2">The sequence shown here is derived from an EMBL/GenBank/DDBJ whole genome shotgun (WGS) entry which is preliminary data.</text>
</comment>
<evidence type="ECO:0000256" key="1">
    <source>
        <dbReference type="SAM" id="MobiDB-lite"/>
    </source>
</evidence>